<evidence type="ECO:0000313" key="1">
    <source>
        <dbReference type="EMBL" id="JAD51034.1"/>
    </source>
</evidence>
<organism evidence="1">
    <name type="scientific">Arundo donax</name>
    <name type="common">Giant reed</name>
    <name type="synonym">Donax arundinaceus</name>
    <dbReference type="NCBI Taxonomy" id="35708"/>
    <lineage>
        <taxon>Eukaryota</taxon>
        <taxon>Viridiplantae</taxon>
        <taxon>Streptophyta</taxon>
        <taxon>Embryophyta</taxon>
        <taxon>Tracheophyta</taxon>
        <taxon>Spermatophyta</taxon>
        <taxon>Magnoliopsida</taxon>
        <taxon>Liliopsida</taxon>
        <taxon>Poales</taxon>
        <taxon>Poaceae</taxon>
        <taxon>PACMAD clade</taxon>
        <taxon>Arundinoideae</taxon>
        <taxon>Arundineae</taxon>
        <taxon>Arundo</taxon>
    </lineage>
</organism>
<name>A0A0A9AH92_ARUDO</name>
<protein>
    <submittedName>
        <fullName evidence="1">Uncharacterized protein</fullName>
    </submittedName>
</protein>
<reference evidence="1" key="1">
    <citation type="submission" date="2014-09" db="EMBL/GenBank/DDBJ databases">
        <authorList>
            <person name="Magalhaes I.L.F."/>
            <person name="Oliveira U."/>
            <person name="Santos F.R."/>
            <person name="Vidigal T.H.D.A."/>
            <person name="Brescovit A.D."/>
            <person name="Santos A.J."/>
        </authorList>
    </citation>
    <scope>NUCLEOTIDE SEQUENCE</scope>
    <source>
        <tissue evidence="1">Shoot tissue taken approximately 20 cm above the soil surface</tissue>
    </source>
</reference>
<accession>A0A0A9AH92</accession>
<proteinExistence type="predicted"/>
<dbReference type="AlphaFoldDB" id="A0A0A9AH92"/>
<dbReference type="EMBL" id="GBRH01246861">
    <property type="protein sequence ID" value="JAD51034.1"/>
    <property type="molecule type" value="Transcribed_RNA"/>
</dbReference>
<reference evidence="1" key="2">
    <citation type="journal article" date="2015" name="Data Brief">
        <title>Shoot transcriptome of the giant reed, Arundo donax.</title>
        <authorList>
            <person name="Barrero R.A."/>
            <person name="Guerrero F.D."/>
            <person name="Moolhuijzen P."/>
            <person name="Goolsby J.A."/>
            <person name="Tidwell J."/>
            <person name="Bellgard S.E."/>
            <person name="Bellgard M.I."/>
        </authorList>
    </citation>
    <scope>NUCLEOTIDE SEQUENCE</scope>
    <source>
        <tissue evidence="1">Shoot tissue taken approximately 20 cm above the soil surface</tissue>
    </source>
</reference>
<sequence length="25" mass="2910">MKMVTVFDPKKIRILLSDQQDDDAC</sequence>